<evidence type="ECO:0000256" key="1">
    <source>
        <dbReference type="ARBA" id="ARBA00010396"/>
    </source>
</evidence>
<keyword evidence="4" id="KW-0949">S-adenosyl-L-methionine</keyword>
<reference evidence="6 7" key="1">
    <citation type="submission" date="2019-07" db="EMBL/GenBank/DDBJ databases">
        <title>De Novo Assembly of kiwifruit Actinidia rufa.</title>
        <authorList>
            <person name="Sugita-Konishi S."/>
            <person name="Sato K."/>
            <person name="Mori E."/>
            <person name="Abe Y."/>
            <person name="Kisaki G."/>
            <person name="Hamano K."/>
            <person name="Suezawa K."/>
            <person name="Otani M."/>
            <person name="Fukuda T."/>
            <person name="Manabe T."/>
            <person name="Gomi K."/>
            <person name="Tabuchi M."/>
            <person name="Akimitsu K."/>
            <person name="Kataoka I."/>
        </authorList>
    </citation>
    <scope>NUCLEOTIDE SEQUENCE [LARGE SCALE GENOMIC DNA]</scope>
    <source>
        <strain evidence="7">cv. Fuchu</strain>
    </source>
</reference>
<comment type="caution">
    <text evidence="6">The sequence shown here is derived from an EMBL/GenBank/DDBJ whole genome shotgun (WGS) entry which is preliminary data.</text>
</comment>
<keyword evidence="7" id="KW-1185">Reference proteome</keyword>
<protein>
    <submittedName>
        <fullName evidence="6">MraW methylase family protein</fullName>
    </submittedName>
</protein>
<dbReference type="SUPFAM" id="SSF81799">
    <property type="entry name" value="Putative methyltransferase TM0872, insert domain"/>
    <property type="match status" value="1"/>
</dbReference>
<feature type="region of interest" description="Disordered" evidence="5">
    <location>
        <begin position="18"/>
        <end position="38"/>
    </location>
</feature>
<dbReference type="InterPro" id="IPR002903">
    <property type="entry name" value="RsmH"/>
</dbReference>
<dbReference type="Gene3D" id="1.10.150.170">
    <property type="entry name" value="Putative methyltransferase TM0872, insert domain"/>
    <property type="match status" value="1"/>
</dbReference>
<dbReference type="SUPFAM" id="SSF53335">
    <property type="entry name" value="S-adenosyl-L-methionine-dependent methyltransferases"/>
    <property type="match status" value="1"/>
</dbReference>
<dbReference type="HAMAP" id="MF_01007">
    <property type="entry name" value="16SrRNA_methyltr_H"/>
    <property type="match status" value="1"/>
</dbReference>
<evidence type="ECO:0000256" key="2">
    <source>
        <dbReference type="ARBA" id="ARBA00022603"/>
    </source>
</evidence>
<proteinExistence type="inferred from homology"/>
<dbReference type="FunFam" id="1.10.150.170:FF:000004">
    <property type="entry name" value="Ribosomal RNA small subunit methyltransferase H"/>
    <property type="match status" value="1"/>
</dbReference>
<dbReference type="InterPro" id="IPR029063">
    <property type="entry name" value="SAM-dependent_MTases_sf"/>
</dbReference>
<dbReference type="AlphaFoldDB" id="A0A7J0FDI3"/>
<accession>A0A7J0FDI3</accession>
<dbReference type="Proteomes" id="UP000585474">
    <property type="component" value="Unassembled WGS sequence"/>
</dbReference>
<evidence type="ECO:0000256" key="5">
    <source>
        <dbReference type="SAM" id="MobiDB-lite"/>
    </source>
</evidence>
<evidence type="ECO:0000313" key="6">
    <source>
        <dbReference type="EMBL" id="GFY96718.1"/>
    </source>
</evidence>
<comment type="similarity">
    <text evidence="1">Belongs to the methyltransferase superfamily. RsmH family.</text>
</comment>
<keyword evidence="3" id="KW-0808">Transferase</keyword>
<sequence>MATAVFYHYHRFFHQSQQKQEGQAKYQGRRGGGGEAADASAKEFDGEALLRFGDTGSHIPVMLGEVLDVFASISLRSFVDCTLGAAGHTSAVRSSSDQYNMPWHSCGLNAELKIHTYLKNYRDIKYVLREVDEKLLTLGVDGILMDLGMSSMQVNNAERGFSVLSNGPLDMRMDPQASLKAEDILNSWPDVEVGRILREYGDESNWYSLQGKIVKARQKGGLHFTGDLVHLIQASTSGTKGGRQGWIKTATRVFQALRIAVNDELNTLKETLYACFDCLAPGGRLAVISFHSLEDRIVKQTFLDLINCSRGDEDAEVESYAMDLREIDDDNEAWIIRKIQGLNGTILTKRPISPSQEEEKLNRRSRSAKLRVIQKV</sequence>
<dbReference type="GO" id="GO:0071424">
    <property type="term" value="F:rRNA (cytosine-N4-)-methyltransferase activity"/>
    <property type="evidence" value="ECO:0007669"/>
    <property type="project" value="TreeGrafter"/>
</dbReference>
<evidence type="ECO:0000256" key="3">
    <source>
        <dbReference type="ARBA" id="ARBA00022679"/>
    </source>
</evidence>
<dbReference type="InterPro" id="IPR023397">
    <property type="entry name" value="SAM-dep_MeTrfase_MraW_recog"/>
</dbReference>
<dbReference type="NCBIfam" id="TIGR00006">
    <property type="entry name" value="16S rRNA (cytosine(1402)-N(4))-methyltransferase RsmH"/>
    <property type="match status" value="1"/>
</dbReference>
<organism evidence="6 7">
    <name type="scientific">Actinidia rufa</name>
    <dbReference type="NCBI Taxonomy" id="165716"/>
    <lineage>
        <taxon>Eukaryota</taxon>
        <taxon>Viridiplantae</taxon>
        <taxon>Streptophyta</taxon>
        <taxon>Embryophyta</taxon>
        <taxon>Tracheophyta</taxon>
        <taxon>Spermatophyta</taxon>
        <taxon>Magnoliopsida</taxon>
        <taxon>eudicotyledons</taxon>
        <taxon>Gunneridae</taxon>
        <taxon>Pentapetalae</taxon>
        <taxon>asterids</taxon>
        <taxon>Ericales</taxon>
        <taxon>Actinidiaceae</taxon>
        <taxon>Actinidia</taxon>
    </lineage>
</organism>
<name>A0A7J0FDI3_9ERIC</name>
<dbReference type="PANTHER" id="PTHR11265">
    <property type="entry name" value="S-ADENOSYL-METHYLTRANSFERASE MRAW"/>
    <property type="match status" value="1"/>
</dbReference>
<keyword evidence="2 6" id="KW-0489">Methyltransferase</keyword>
<dbReference type="Pfam" id="PF01795">
    <property type="entry name" value="Methyltransf_5"/>
    <property type="match status" value="1"/>
</dbReference>
<dbReference type="GO" id="GO:0070475">
    <property type="term" value="P:rRNA base methylation"/>
    <property type="evidence" value="ECO:0007669"/>
    <property type="project" value="TreeGrafter"/>
</dbReference>
<dbReference type="Gene3D" id="3.40.50.150">
    <property type="entry name" value="Vaccinia Virus protein VP39"/>
    <property type="match status" value="1"/>
</dbReference>
<gene>
    <name evidence="6" type="ORF">Acr_11g0010240</name>
</gene>
<evidence type="ECO:0000256" key="4">
    <source>
        <dbReference type="ARBA" id="ARBA00022691"/>
    </source>
</evidence>
<evidence type="ECO:0000313" key="7">
    <source>
        <dbReference type="Proteomes" id="UP000585474"/>
    </source>
</evidence>
<dbReference type="PANTHER" id="PTHR11265:SF0">
    <property type="entry name" value="12S RRNA N4-METHYLCYTIDINE METHYLTRANSFERASE"/>
    <property type="match status" value="1"/>
</dbReference>
<dbReference type="OrthoDB" id="439808at2759"/>
<dbReference type="EMBL" id="BJWL01000011">
    <property type="protein sequence ID" value="GFY96718.1"/>
    <property type="molecule type" value="Genomic_DNA"/>
</dbReference>